<comment type="function">
    <text evidence="3 4">Participates actively in the response to hyperosmotic and heat shock by preventing the aggregation of stress-denatured proteins, in association with DnaK and GrpE. It is the nucleotide exchange factor for DnaK and may function as a thermosensor. Unfolded proteins bind initially to DnaJ; upon interaction with the DnaJ-bound protein, DnaK hydrolyzes its bound ATP, resulting in the formation of a stable complex. GrpE releases ADP from DnaK; ATP binding to DnaK triggers the release of the substrate protein, thus completing the reaction cycle. Several rounds of ATP-dependent interactions between DnaJ, DnaK and GrpE are required for fully efficient folding.</text>
</comment>
<evidence type="ECO:0000256" key="4">
    <source>
        <dbReference type="RuleBase" id="RU000639"/>
    </source>
</evidence>
<proteinExistence type="inferred from homology"/>
<dbReference type="Gene3D" id="3.90.20.20">
    <property type="match status" value="1"/>
</dbReference>
<dbReference type="PRINTS" id="PR00773">
    <property type="entry name" value="GRPEPROTEIN"/>
</dbReference>
<sequence length="199" mass="22724">MKQAEEKAREEGAIEEEQQNAASEQAANETENESAQAEQSDATEEQIDEKDALIQELEEKLQEEENKLLRVLADFENFKRRTNLDKEALHKYKAQSVMTSLLPVLDNFERALSLETKTEEAQSMLTGIEMIYRNLVDSLKAEGLVEIEAIGKEFDPNFHQAVMTDNDPDKDSGIVLEEMQKGYMLKDRVLRPSMVKVNE</sequence>
<evidence type="ECO:0000313" key="8">
    <source>
        <dbReference type="Proteomes" id="UP001597231"/>
    </source>
</evidence>
<dbReference type="Pfam" id="PF01025">
    <property type="entry name" value="GrpE"/>
    <property type="match status" value="1"/>
</dbReference>
<protein>
    <recommendedName>
        <fullName evidence="3 4">Protein GrpE</fullName>
    </recommendedName>
    <alternativeName>
        <fullName evidence="3">HSP-70 cofactor</fullName>
    </alternativeName>
</protein>
<dbReference type="EMBL" id="JBHTLT010000013">
    <property type="protein sequence ID" value="MFD1203860.1"/>
    <property type="molecule type" value="Genomic_DNA"/>
</dbReference>
<dbReference type="SUPFAM" id="SSF58014">
    <property type="entry name" value="Coiled-coil domain of nucleotide exchange factor GrpE"/>
    <property type="match status" value="1"/>
</dbReference>
<comment type="caution">
    <text evidence="7">The sequence shown here is derived from an EMBL/GenBank/DDBJ whole genome shotgun (WGS) entry which is preliminary data.</text>
</comment>
<dbReference type="InterPro" id="IPR000740">
    <property type="entry name" value="GrpE"/>
</dbReference>
<evidence type="ECO:0000256" key="1">
    <source>
        <dbReference type="ARBA" id="ARBA00009054"/>
    </source>
</evidence>
<dbReference type="NCBIfam" id="NF010738">
    <property type="entry name" value="PRK14140.1"/>
    <property type="match status" value="1"/>
</dbReference>
<evidence type="ECO:0000313" key="7">
    <source>
        <dbReference type="EMBL" id="MFD1203860.1"/>
    </source>
</evidence>
<feature type="compositionally biased region" description="Basic and acidic residues" evidence="6">
    <location>
        <begin position="1"/>
        <end position="12"/>
    </location>
</feature>
<comment type="subcellular location">
    <subcellularLocation>
        <location evidence="3">Cytoplasm</location>
    </subcellularLocation>
</comment>
<name>A0ABW3TU10_9BACL</name>
<dbReference type="CDD" id="cd00446">
    <property type="entry name" value="GrpE"/>
    <property type="match status" value="1"/>
</dbReference>
<dbReference type="RefSeq" id="WP_336822681.1">
    <property type="nucleotide sequence ID" value="NZ_JBHTLT010000013.1"/>
</dbReference>
<evidence type="ECO:0000256" key="3">
    <source>
        <dbReference type="HAMAP-Rule" id="MF_01151"/>
    </source>
</evidence>
<comment type="subunit">
    <text evidence="3">Homodimer.</text>
</comment>
<dbReference type="HAMAP" id="MF_01151">
    <property type="entry name" value="GrpE"/>
    <property type="match status" value="1"/>
</dbReference>
<accession>A0ABW3TU10</accession>
<evidence type="ECO:0000256" key="6">
    <source>
        <dbReference type="SAM" id="MobiDB-lite"/>
    </source>
</evidence>
<dbReference type="InterPro" id="IPR009012">
    <property type="entry name" value="GrpE_head"/>
</dbReference>
<dbReference type="PANTHER" id="PTHR21237:SF23">
    <property type="entry name" value="GRPE PROTEIN HOMOLOG, MITOCHONDRIAL"/>
    <property type="match status" value="1"/>
</dbReference>
<feature type="region of interest" description="Disordered" evidence="6">
    <location>
        <begin position="1"/>
        <end position="53"/>
    </location>
</feature>
<keyword evidence="2 3" id="KW-0143">Chaperone</keyword>
<gene>
    <name evidence="3 7" type="primary">grpE</name>
    <name evidence="7" type="ORF">ACFQ38_01780</name>
</gene>
<dbReference type="Gene3D" id="2.30.22.10">
    <property type="entry name" value="Head domain of nucleotide exchange factor GrpE"/>
    <property type="match status" value="1"/>
</dbReference>
<comment type="similarity">
    <text evidence="1 3 5">Belongs to the GrpE family.</text>
</comment>
<evidence type="ECO:0000256" key="2">
    <source>
        <dbReference type="ARBA" id="ARBA00023186"/>
    </source>
</evidence>
<dbReference type="PROSITE" id="PS01071">
    <property type="entry name" value="GRPE"/>
    <property type="match status" value="1"/>
</dbReference>
<dbReference type="Proteomes" id="UP001597231">
    <property type="component" value="Unassembled WGS sequence"/>
</dbReference>
<dbReference type="SUPFAM" id="SSF51064">
    <property type="entry name" value="Head domain of nucleotide exchange factor GrpE"/>
    <property type="match status" value="1"/>
</dbReference>
<keyword evidence="3 4" id="KW-0346">Stress response</keyword>
<evidence type="ECO:0000256" key="5">
    <source>
        <dbReference type="RuleBase" id="RU004478"/>
    </source>
</evidence>
<keyword evidence="8" id="KW-1185">Reference proteome</keyword>
<feature type="compositionally biased region" description="Low complexity" evidence="6">
    <location>
        <begin position="19"/>
        <end position="40"/>
    </location>
</feature>
<reference evidence="8" key="1">
    <citation type="journal article" date="2019" name="Int. J. Syst. Evol. Microbiol.">
        <title>The Global Catalogue of Microorganisms (GCM) 10K type strain sequencing project: providing services to taxonomists for standard genome sequencing and annotation.</title>
        <authorList>
            <consortium name="The Broad Institute Genomics Platform"/>
            <consortium name="The Broad Institute Genome Sequencing Center for Infectious Disease"/>
            <person name="Wu L."/>
            <person name="Ma J."/>
        </authorList>
    </citation>
    <scope>NUCLEOTIDE SEQUENCE [LARGE SCALE GENOMIC DNA]</scope>
    <source>
        <strain evidence="8">CCUG 53915</strain>
    </source>
</reference>
<keyword evidence="3" id="KW-0963">Cytoplasm</keyword>
<dbReference type="PANTHER" id="PTHR21237">
    <property type="entry name" value="GRPE PROTEIN"/>
    <property type="match status" value="1"/>
</dbReference>
<organism evidence="7 8">
    <name type="scientific">Sporosarcina contaminans</name>
    <dbReference type="NCBI Taxonomy" id="633403"/>
    <lineage>
        <taxon>Bacteria</taxon>
        <taxon>Bacillati</taxon>
        <taxon>Bacillota</taxon>
        <taxon>Bacilli</taxon>
        <taxon>Bacillales</taxon>
        <taxon>Caryophanaceae</taxon>
        <taxon>Sporosarcina</taxon>
    </lineage>
</organism>
<dbReference type="InterPro" id="IPR013805">
    <property type="entry name" value="GrpE_CC"/>
</dbReference>